<dbReference type="PANTHER" id="PTHR31001:SF85">
    <property type="entry name" value="ZN(II)2CYS6 TRANSCRIPTION FACTOR (EUROFUNG)"/>
    <property type="match status" value="1"/>
</dbReference>
<sequence>MSPELRDMEFMFDAISEAEPEQQSSTARSQSGRPLSRSCYTCNRRKIRCDKQEPCTPCSQTGKPCAYPPRRIRRAKHTIMADMASRISSLEKALAKANSRESSALGINVSKSSSGSSAAQPLRLRNDDVLVEKGSSSQYFNEVMLSRVIEEERDIESVLSTSHTGTPHQPATSPFNPAGILSSVSLLQEPHTFHPSQPLAVRLWNNYVENVDGCSGLIKLLHLPTDRVKVYSVIHDPASASFHDLAFCFAIYFASAVSFEDVEARLFLGQDKDDALNTFKTGLEQAFAHGDFLDRPTLTGLLALVIYLSGLRVHNRGKGIWILNGLTIRIAQSLGLHRDGLRLGLPPFQSEMRRRLWWHLLSRDSRSGEDYGLENTSGQLLGSNVSLPLNVDDVDLSPDMKELPKPKNSWTAMTFSLINIELAKSIHKLADIAATSSLSSPPTEDIRIKVIDDLSASIEGYLQNCNPVIPQHRMTLLCSRFLARKLNFTTRLQWSFLRRSMKSDEFATEENLVEALELLEPRLFNDDGLLKQFSWARRAYPQYHITMYVLWHLCVKPEGPSVDRAWRALDIHFSEVLCDKSTIGFGSKSEVLTALKAKALSIRAKHRGTNPRDNRANTEGSSALALREDALENNGLPSFLFGNIVGADSLEFDIDKGEWLDWTTLPRGSQSDSPVESFP</sequence>
<dbReference type="SUPFAM" id="SSF57701">
    <property type="entry name" value="Zn2/Cys6 DNA-binding domain"/>
    <property type="match status" value="1"/>
</dbReference>
<dbReference type="Gene3D" id="4.10.240.10">
    <property type="entry name" value="Zn(2)-C6 fungal-type DNA-binding domain"/>
    <property type="match status" value="1"/>
</dbReference>
<dbReference type="EMBL" id="CP075865">
    <property type="protein sequence ID" value="QYS96691.1"/>
    <property type="molecule type" value="Genomic_DNA"/>
</dbReference>
<dbReference type="PANTHER" id="PTHR31001">
    <property type="entry name" value="UNCHARACTERIZED TRANSCRIPTIONAL REGULATORY PROTEIN"/>
    <property type="match status" value="1"/>
</dbReference>
<feature type="region of interest" description="Disordered" evidence="4">
    <location>
        <begin position="16"/>
        <end position="37"/>
    </location>
</feature>
<evidence type="ECO:0000313" key="6">
    <source>
        <dbReference type="EMBL" id="QYS96691.1"/>
    </source>
</evidence>
<accession>A0A8G0PCZ3</accession>
<dbReference type="Pfam" id="PF00172">
    <property type="entry name" value="Zn_clus"/>
    <property type="match status" value="1"/>
</dbReference>
<dbReference type="Proteomes" id="UP000826661">
    <property type="component" value="Chromosome II"/>
</dbReference>
<evidence type="ECO:0000256" key="4">
    <source>
        <dbReference type="SAM" id="MobiDB-lite"/>
    </source>
</evidence>
<name>A0A8G0PCZ3_9HYPO</name>
<keyword evidence="7" id="KW-1185">Reference proteome</keyword>
<evidence type="ECO:0000259" key="5">
    <source>
        <dbReference type="PROSITE" id="PS50048"/>
    </source>
</evidence>
<evidence type="ECO:0000256" key="1">
    <source>
        <dbReference type="ARBA" id="ARBA00004123"/>
    </source>
</evidence>
<protein>
    <submittedName>
        <fullName evidence="6">Zn(2)-C6 fungal-type domain-containing protein</fullName>
    </submittedName>
</protein>
<feature type="compositionally biased region" description="Polar residues" evidence="4">
    <location>
        <begin position="21"/>
        <end position="37"/>
    </location>
</feature>
<dbReference type="Pfam" id="PF04082">
    <property type="entry name" value="Fungal_trans"/>
    <property type="match status" value="1"/>
</dbReference>
<dbReference type="SMART" id="SM00066">
    <property type="entry name" value="GAL4"/>
    <property type="match status" value="1"/>
</dbReference>
<evidence type="ECO:0000256" key="2">
    <source>
        <dbReference type="ARBA" id="ARBA00022723"/>
    </source>
</evidence>
<dbReference type="InterPro" id="IPR007219">
    <property type="entry name" value="XnlR_reg_dom"/>
</dbReference>
<dbReference type="PROSITE" id="PS50048">
    <property type="entry name" value="ZN2_CY6_FUNGAL_2"/>
    <property type="match status" value="1"/>
</dbReference>
<dbReference type="InterPro" id="IPR036864">
    <property type="entry name" value="Zn2-C6_fun-type_DNA-bd_sf"/>
</dbReference>
<dbReference type="GO" id="GO:0008270">
    <property type="term" value="F:zinc ion binding"/>
    <property type="evidence" value="ECO:0007669"/>
    <property type="project" value="InterPro"/>
</dbReference>
<dbReference type="AlphaFoldDB" id="A0A8G0PCZ3"/>
<dbReference type="SMART" id="SM00906">
    <property type="entry name" value="Fungal_trans"/>
    <property type="match status" value="1"/>
</dbReference>
<organism evidence="6 7">
    <name type="scientific">Trichoderma simmonsii</name>
    <dbReference type="NCBI Taxonomy" id="1491479"/>
    <lineage>
        <taxon>Eukaryota</taxon>
        <taxon>Fungi</taxon>
        <taxon>Dikarya</taxon>
        <taxon>Ascomycota</taxon>
        <taxon>Pezizomycotina</taxon>
        <taxon>Sordariomycetes</taxon>
        <taxon>Hypocreomycetidae</taxon>
        <taxon>Hypocreales</taxon>
        <taxon>Hypocreaceae</taxon>
        <taxon>Trichoderma</taxon>
    </lineage>
</organism>
<evidence type="ECO:0000256" key="3">
    <source>
        <dbReference type="ARBA" id="ARBA00023242"/>
    </source>
</evidence>
<feature type="region of interest" description="Disordered" evidence="4">
    <location>
        <begin position="101"/>
        <end position="120"/>
    </location>
</feature>
<dbReference type="CDD" id="cd12148">
    <property type="entry name" value="fungal_TF_MHR"/>
    <property type="match status" value="1"/>
</dbReference>
<feature type="domain" description="Zn(2)-C6 fungal-type" evidence="5">
    <location>
        <begin position="38"/>
        <end position="67"/>
    </location>
</feature>
<dbReference type="GO" id="GO:0005634">
    <property type="term" value="C:nucleus"/>
    <property type="evidence" value="ECO:0007669"/>
    <property type="project" value="UniProtKB-SubCell"/>
</dbReference>
<evidence type="ECO:0000313" key="7">
    <source>
        <dbReference type="Proteomes" id="UP000826661"/>
    </source>
</evidence>
<keyword evidence="3" id="KW-0539">Nucleus</keyword>
<dbReference type="InterPro" id="IPR050613">
    <property type="entry name" value="Sec_Metabolite_Reg"/>
</dbReference>
<proteinExistence type="predicted"/>
<dbReference type="GO" id="GO:0003677">
    <property type="term" value="F:DNA binding"/>
    <property type="evidence" value="ECO:0007669"/>
    <property type="project" value="InterPro"/>
</dbReference>
<keyword evidence="2" id="KW-0479">Metal-binding</keyword>
<gene>
    <name evidence="6" type="ORF">H0G86_003931</name>
</gene>
<dbReference type="GO" id="GO:0000981">
    <property type="term" value="F:DNA-binding transcription factor activity, RNA polymerase II-specific"/>
    <property type="evidence" value="ECO:0007669"/>
    <property type="project" value="InterPro"/>
</dbReference>
<dbReference type="GO" id="GO:0006351">
    <property type="term" value="P:DNA-templated transcription"/>
    <property type="evidence" value="ECO:0007669"/>
    <property type="project" value="InterPro"/>
</dbReference>
<dbReference type="CDD" id="cd00067">
    <property type="entry name" value="GAL4"/>
    <property type="match status" value="1"/>
</dbReference>
<reference evidence="6 7" key="1">
    <citation type="journal article" date="2021" name="BMC Genomics">
        <title>Telomere-to-telomere genome assembly of asparaginase-producing Trichoderma simmonsii.</title>
        <authorList>
            <person name="Chung D."/>
            <person name="Kwon Y.M."/>
            <person name="Yang Y."/>
        </authorList>
    </citation>
    <scope>NUCLEOTIDE SEQUENCE [LARGE SCALE GENOMIC DNA]</scope>
    <source>
        <strain evidence="6 7">GH-Sj1</strain>
    </source>
</reference>
<dbReference type="InterPro" id="IPR001138">
    <property type="entry name" value="Zn2Cys6_DnaBD"/>
</dbReference>
<comment type="subcellular location">
    <subcellularLocation>
        <location evidence="1">Nucleus</location>
    </subcellularLocation>
</comment>